<dbReference type="PROSITE" id="PS50893">
    <property type="entry name" value="ABC_TRANSPORTER_2"/>
    <property type="match status" value="1"/>
</dbReference>
<evidence type="ECO:0000313" key="13">
    <source>
        <dbReference type="Proteomes" id="UP001211907"/>
    </source>
</evidence>
<dbReference type="GO" id="GO:0005524">
    <property type="term" value="F:ATP binding"/>
    <property type="evidence" value="ECO:0007669"/>
    <property type="project" value="UniProtKB-KW"/>
</dbReference>
<dbReference type="SMART" id="SM00382">
    <property type="entry name" value="AAA"/>
    <property type="match status" value="1"/>
</dbReference>
<evidence type="ECO:0000256" key="5">
    <source>
        <dbReference type="ARBA" id="ARBA00022741"/>
    </source>
</evidence>
<evidence type="ECO:0000256" key="7">
    <source>
        <dbReference type="ARBA" id="ARBA00022989"/>
    </source>
</evidence>
<evidence type="ECO:0000256" key="2">
    <source>
        <dbReference type="ARBA" id="ARBA00022448"/>
    </source>
</evidence>
<dbReference type="Gene3D" id="3.40.50.300">
    <property type="entry name" value="P-loop containing nucleotide triphosphate hydrolases"/>
    <property type="match status" value="1"/>
</dbReference>
<feature type="transmembrane region" description="Helical" evidence="9">
    <location>
        <begin position="77"/>
        <end position="110"/>
    </location>
</feature>
<evidence type="ECO:0000256" key="9">
    <source>
        <dbReference type="SAM" id="Phobius"/>
    </source>
</evidence>
<dbReference type="InterPro" id="IPR011527">
    <property type="entry name" value="ABC1_TM_dom"/>
</dbReference>
<evidence type="ECO:0000259" key="10">
    <source>
        <dbReference type="PROSITE" id="PS50893"/>
    </source>
</evidence>
<feature type="transmembrane region" description="Helical" evidence="9">
    <location>
        <begin position="576"/>
        <end position="599"/>
    </location>
</feature>
<dbReference type="AlphaFoldDB" id="A0AAD5SUK0"/>
<dbReference type="Pfam" id="PF00664">
    <property type="entry name" value="ABC_membrane"/>
    <property type="match status" value="2"/>
</dbReference>
<name>A0AAD5SUK0_9FUNG</name>
<keyword evidence="7 9" id="KW-1133">Transmembrane helix</keyword>
<comment type="subcellular location">
    <subcellularLocation>
        <location evidence="1">Vacuole membrane</location>
        <topology evidence="1">Multi-pass membrane protein</topology>
    </subcellularLocation>
</comment>
<keyword evidence="5" id="KW-0547">Nucleotide-binding</keyword>
<keyword evidence="2" id="KW-0813">Transport</keyword>
<dbReference type="GO" id="GO:0140359">
    <property type="term" value="F:ABC-type transporter activity"/>
    <property type="evidence" value="ECO:0007669"/>
    <property type="project" value="InterPro"/>
</dbReference>
<feature type="transmembrane region" description="Helical" evidence="9">
    <location>
        <begin position="636"/>
        <end position="657"/>
    </location>
</feature>
<evidence type="ECO:0000313" key="12">
    <source>
        <dbReference type="EMBL" id="KAJ3109759.1"/>
    </source>
</evidence>
<feature type="domain" description="ABC transmembrane type-1" evidence="11">
    <location>
        <begin position="1"/>
        <end position="229"/>
    </location>
</feature>
<dbReference type="SUPFAM" id="SSF52540">
    <property type="entry name" value="P-loop containing nucleoside triphosphate hydrolases"/>
    <property type="match status" value="1"/>
</dbReference>
<feature type="domain" description="ABC transmembrane type-1" evidence="11">
    <location>
        <begin position="592"/>
        <end position="866"/>
    </location>
</feature>
<comment type="caution">
    <text evidence="12">The sequence shown here is derived from an EMBL/GenBank/DDBJ whole genome shotgun (WGS) entry which is preliminary data.</text>
</comment>
<dbReference type="CDD" id="cd03250">
    <property type="entry name" value="ABCC_MRP_domain1"/>
    <property type="match status" value="1"/>
</dbReference>
<dbReference type="InterPro" id="IPR003593">
    <property type="entry name" value="AAA+_ATPase"/>
</dbReference>
<feature type="domain" description="ABC transporter" evidence="10">
    <location>
        <begin position="288"/>
        <end position="515"/>
    </location>
</feature>
<dbReference type="Proteomes" id="UP001211907">
    <property type="component" value="Unassembled WGS sequence"/>
</dbReference>
<evidence type="ECO:0000256" key="1">
    <source>
        <dbReference type="ARBA" id="ARBA00004128"/>
    </source>
</evidence>
<feature type="transmembrane region" description="Helical" evidence="9">
    <location>
        <begin position="170"/>
        <end position="194"/>
    </location>
</feature>
<evidence type="ECO:0000256" key="8">
    <source>
        <dbReference type="ARBA" id="ARBA00023136"/>
    </source>
</evidence>
<keyword evidence="3 9" id="KW-0812">Transmembrane</keyword>
<evidence type="ECO:0000256" key="3">
    <source>
        <dbReference type="ARBA" id="ARBA00022692"/>
    </source>
</evidence>
<dbReference type="EMBL" id="JADGJH010001796">
    <property type="protein sequence ID" value="KAJ3109759.1"/>
    <property type="molecule type" value="Genomic_DNA"/>
</dbReference>
<reference evidence="12" key="1">
    <citation type="submission" date="2020-05" db="EMBL/GenBank/DDBJ databases">
        <title>Phylogenomic resolution of chytrid fungi.</title>
        <authorList>
            <person name="Stajich J.E."/>
            <person name="Amses K."/>
            <person name="Simmons R."/>
            <person name="Seto K."/>
            <person name="Myers J."/>
            <person name="Bonds A."/>
            <person name="Quandt C.A."/>
            <person name="Barry K."/>
            <person name="Liu P."/>
            <person name="Grigoriev I."/>
            <person name="Longcore J.E."/>
            <person name="James T.Y."/>
        </authorList>
    </citation>
    <scope>NUCLEOTIDE SEQUENCE</scope>
    <source>
        <strain evidence="12">JEL0513</strain>
    </source>
</reference>
<dbReference type="CDD" id="cd18606">
    <property type="entry name" value="ABC_6TM_YOR1_D2_like"/>
    <property type="match status" value="1"/>
</dbReference>
<dbReference type="InterPro" id="IPR003439">
    <property type="entry name" value="ABC_transporter-like_ATP-bd"/>
</dbReference>
<keyword evidence="6" id="KW-0067">ATP-binding</keyword>
<dbReference type="PANTHER" id="PTHR24223">
    <property type="entry name" value="ATP-BINDING CASSETTE SUB-FAMILY C"/>
    <property type="match status" value="1"/>
</dbReference>
<dbReference type="InterPro" id="IPR017871">
    <property type="entry name" value="ABC_transporter-like_CS"/>
</dbReference>
<dbReference type="PROSITE" id="PS00211">
    <property type="entry name" value="ABC_TRANSPORTER_1"/>
    <property type="match status" value="1"/>
</dbReference>
<dbReference type="PROSITE" id="PS50929">
    <property type="entry name" value="ABC_TM1F"/>
    <property type="match status" value="2"/>
</dbReference>
<dbReference type="PANTHER" id="PTHR24223:SF443">
    <property type="entry name" value="MULTIDRUG-RESISTANCE LIKE PROTEIN 1, ISOFORM I"/>
    <property type="match status" value="1"/>
</dbReference>
<gene>
    <name evidence="12" type="ORF">HK100_003234</name>
</gene>
<keyword evidence="4" id="KW-0677">Repeat</keyword>
<evidence type="ECO:0000256" key="6">
    <source>
        <dbReference type="ARBA" id="ARBA00022840"/>
    </source>
</evidence>
<dbReference type="CDD" id="cd18597">
    <property type="entry name" value="ABC_6TM_YOR1_D1_like"/>
    <property type="match status" value="1"/>
</dbReference>
<dbReference type="Gene3D" id="1.20.1560.10">
    <property type="entry name" value="ABC transporter type 1, transmembrane domain"/>
    <property type="match status" value="2"/>
</dbReference>
<accession>A0AAD5SUK0</accession>
<evidence type="ECO:0000259" key="11">
    <source>
        <dbReference type="PROSITE" id="PS50929"/>
    </source>
</evidence>
<feature type="transmembrane region" description="Helical" evidence="9">
    <location>
        <begin position="728"/>
        <end position="746"/>
    </location>
</feature>
<dbReference type="GO" id="GO:0000329">
    <property type="term" value="C:fungal-type vacuole membrane"/>
    <property type="evidence" value="ECO:0007669"/>
    <property type="project" value="UniProtKB-ARBA"/>
</dbReference>
<keyword evidence="8 9" id="KW-0472">Membrane</keyword>
<feature type="non-terminal residue" evidence="12">
    <location>
        <position position="911"/>
    </location>
</feature>
<sequence>MTASTCVQFFFSRATAFGMSVRATLTGAIYRKSLRLSGASRQRFNPGHITNIISTDLIRTELFIWMFHFQWTSPTQIVVIVALLLHIIGVSALAGVGLLLCMIPLQIWIIKLLVNLRRKNAKTTDQRIRLTSETLSSIRVINWEDSFLERIFKIREEELKAVISGNIIRGYITASGFAIPVLASVITFLVYSVISPEFDSTVVFTALALFNVLRNPLNWLPQMVGAWADTRVAIGRIQALLMSEENEFEPTVDSAAEYSVFVEDGDFMWDLSEQEVSGKAVKDSGFVVSDENTDTITTDEPAYERIALKGINLKIPKGKLVAIVGSVGSGKSSLLSALVGQLRPVNENARVVFSGSMGLAAQIPWIMNASLKDNILFGLPFDQKQYDKAVRVCSLTHDLEVLAGGDMAEIGEKGINLSGGQKQRVSLARLVYSDSSIVLLDDVLSAVDAHVGKAIFNECIAGALSGKTRLLVTHQLHFVPQCDIVITMKNGRISEYGIFSELMAANGEFAKLMHSYGGISETDEEETANSDTGVKAENNLGAEYPKASSQPNHVQNSSKRLVVAEDRETGGVKSSVFVSFAVAMGGAKSISLLIFMLVLSQSLRVGTDLWLVYWTDFSIPGLSNSAYMWTYFGLGFGQSTAIVIFSLLVAIGGTAAAKSLHREALTRIAHTPSSFFDTNPLGRVLNRFSRDQDVIDNTLPDAVRLFFIAFGMACSTFCLVSYATSGWFLIALAPLMCAYYYVQALYRNSARELKRLDSLTRSPLYSHINESMTGVNTIKAYREQSRFIKKTDDLIDANNVPYYLQNMGARWLGMRLEYIGNTLVFVTSIFGVASRNVVNPSLIGLALSYSLQTTQLLQLCIRQYTDAEVQLVSIERLNYYATKVETEAVGIVQSNRPAVDWPNGGVVEFKN</sequence>
<dbReference type="GO" id="GO:0016887">
    <property type="term" value="F:ATP hydrolysis activity"/>
    <property type="evidence" value="ECO:0007669"/>
    <property type="project" value="InterPro"/>
</dbReference>
<evidence type="ECO:0000256" key="4">
    <source>
        <dbReference type="ARBA" id="ARBA00022737"/>
    </source>
</evidence>
<protein>
    <submittedName>
        <fullName evidence="12">Uncharacterized protein</fullName>
    </submittedName>
</protein>
<dbReference type="SUPFAM" id="SSF90123">
    <property type="entry name" value="ABC transporter transmembrane region"/>
    <property type="match status" value="2"/>
</dbReference>
<dbReference type="FunFam" id="3.40.50.300:FF:000997">
    <property type="entry name" value="Multidrug resistance-associated protein 1"/>
    <property type="match status" value="1"/>
</dbReference>
<dbReference type="FunFam" id="1.20.1560.10:FF:000010">
    <property type="entry name" value="Multidrug resistance-associated ABC transporter"/>
    <property type="match status" value="1"/>
</dbReference>
<organism evidence="12 13">
    <name type="scientific">Physocladia obscura</name>
    <dbReference type="NCBI Taxonomy" id="109957"/>
    <lineage>
        <taxon>Eukaryota</taxon>
        <taxon>Fungi</taxon>
        <taxon>Fungi incertae sedis</taxon>
        <taxon>Chytridiomycota</taxon>
        <taxon>Chytridiomycota incertae sedis</taxon>
        <taxon>Chytridiomycetes</taxon>
        <taxon>Chytridiales</taxon>
        <taxon>Chytriomycetaceae</taxon>
        <taxon>Physocladia</taxon>
    </lineage>
</organism>
<proteinExistence type="predicted"/>
<keyword evidence="13" id="KW-1185">Reference proteome</keyword>
<feature type="transmembrane region" description="Helical" evidence="9">
    <location>
        <begin position="702"/>
        <end position="722"/>
    </location>
</feature>
<dbReference type="InterPro" id="IPR050173">
    <property type="entry name" value="ABC_transporter_C-like"/>
</dbReference>
<dbReference type="InterPro" id="IPR027417">
    <property type="entry name" value="P-loop_NTPase"/>
</dbReference>
<dbReference type="InterPro" id="IPR036640">
    <property type="entry name" value="ABC1_TM_sf"/>
</dbReference>
<dbReference type="Pfam" id="PF00005">
    <property type="entry name" value="ABC_tran"/>
    <property type="match status" value="1"/>
</dbReference>